<proteinExistence type="predicted"/>
<evidence type="ECO:0000313" key="4">
    <source>
        <dbReference type="Proteomes" id="UP000042738"/>
    </source>
</evidence>
<evidence type="ECO:0000259" key="2">
    <source>
        <dbReference type="Pfam" id="PF00501"/>
    </source>
</evidence>
<dbReference type="PANTHER" id="PTHR45527:SF10">
    <property type="entry name" value="PYOCHELIN SYNTHASE PCHF"/>
    <property type="match status" value="1"/>
</dbReference>
<name>A0A068Z366_9GAMM</name>
<gene>
    <name evidence="3" type="ORF">SYMBAF_01560</name>
</gene>
<accession>A0A068Z366</accession>
<dbReference type="InterPro" id="IPR042099">
    <property type="entry name" value="ANL_N_sf"/>
</dbReference>
<keyword evidence="1" id="KW-0436">Ligase</keyword>
<dbReference type="InterPro" id="IPR000873">
    <property type="entry name" value="AMP-dep_synth/lig_dom"/>
</dbReference>
<organism evidence="3 4">
    <name type="scientific">Serratia symbiotica</name>
    <dbReference type="NCBI Taxonomy" id="138074"/>
    <lineage>
        <taxon>Bacteria</taxon>
        <taxon>Pseudomonadati</taxon>
        <taxon>Pseudomonadota</taxon>
        <taxon>Gammaproteobacteria</taxon>
        <taxon>Enterobacterales</taxon>
        <taxon>Yersiniaceae</taxon>
        <taxon>Serratia</taxon>
    </lineage>
</organism>
<dbReference type="STRING" id="138074.SYMBAF_160065"/>
<dbReference type="Proteomes" id="UP000042738">
    <property type="component" value="Chromosome"/>
</dbReference>
<dbReference type="GO" id="GO:0031177">
    <property type="term" value="F:phosphopantetheine binding"/>
    <property type="evidence" value="ECO:0007669"/>
    <property type="project" value="TreeGrafter"/>
</dbReference>
<dbReference type="SUPFAM" id="SSF56801">
    <property type="entry name" value="Acetyl-CoA synthetase-like"/>
    <property type="match status" value="1"/>
</dbReference>
<dbReference type="Gene3D" id="3.40.50.12780">
    <property type="entry name" value="N-terminal domain of ligase-like"/>
    <property type="match status" value="1"/>
</dbReference>
<dbReference type="GO" id="GO:0044550">
    <property type="term" value="P:secondary metabolite biosynthetic process"/>
    <property type="evidence" value="ECO:0007669"/>
    <property type="project" value="TreeGrafter"/>
</dbReference>
<sequence>MAAQCRCIALGGTTETAIHSTVQEITTVPYNWRSVPYGYPLDNVRCRVVDSLGRDRFDWVSGELWIGGAGVALGYRHDAERTADRFVMQDGERWYRTGDLARL</sequence>
<dbReference type="AlphaFoldDB" id="A0A068Z366"/>
<dbReference type="GO" id="GO:0005737">
    <property type="term" value="C:cytoplasm"/>
    <property type="evidence" value="ECO:0007669"/>
    <property type="project" value="TreeGrafter"/>
</dbReference>
<protein>
    <submittedName>
        <fullName evidence="3">AMP-binding protein</fullName>
    </submittedName>
</protein>
<dbReference type="Pfam" id="PF00501">
    <property type="entry name" value="AMP-binding"/>
    <property type="match status" value="1"/>
</dbReference>
<dbReference type="GO" id="GO:0000036">
    <property type="term" value="F:acyl carrier activity"/>
    <property type="evidence" value="ECO:0007669"/>
    <property type="project" value="TreeGrafter"/>
</dbReference>
<dbReference type="GO" id="GO:0016874">
    <property type="term" value="F:ligase activity"/>
    <property type="evidence" value="ECO:0007669"/>
    <property type="project" value="UniProtKB-KW"/>
</dbReference>
<reference evidence="3 4" key="1">
    <citation type="journal article" date="2014" name="Genome Announc.">
        <title>Whole-Genome Sequence of Serratia symbiotica Strain CWBI-2.3T, a Free-Living Symbiont of the Black Bean Aphid Aphis fabae.</title>
        <authorList>
            <person name="Foray V."/>
            <person name="Grigorescu A.S."/>
            <person name="Sabri A."/>
            <person name="Haubruge E."/>
            <person name="Lognay G."/>
            <person name="Francis F."/>
            <person name="Fauconnier M.L."/>
            <person name="Hance T."/>
            <person name="Thonart P."/>
        </authorList>
    </citation>
    <scope>NUCLEOTIDE SEQUENCE [LARGE SCALE GENOMIC DNA]</scope>
    <source>
        <strain evidence="3">CWBI-2.3</strain>
    </source>
</reference>
<dbReference type="PANTHER" id="PTHR45527">
    <property type="entry name" value="NONRIBOSOMAL PEPTIDE SYNTHETASE"/>
    <property type="match status" value="1"/>
</dbReference>
<evidence type="ECO:0000313" key="3">
    <source>
        <dbReference type="EMBL" id="QLH61883.1"/>
    </source>
</evidence>
<evidence type="ECO:0000256" key="1">
    <source>
        <dbReference type="ARBA" id="ARBA00022598"/>
    </source>
</evidence>
<dbReference type="GO" id="GO:0043041">
    <property type="term" value="P:amino acid activation for nonribosomal peptide biosynthetic process"/>
    <property type="evidence" value="ECO:0007669"/>
    <property type="project" value="TreeGrafter"/>
</dbReference>
<dbReference type="EMBL" id="CP050855">
    <property type="protein sequence ID" value="QLH61883.1"/>
    <property type="molecule type" value="Genomic_DNA"/>
</dbReference>
<feature type="domain" description="AMP-dependent synthetase/ligase" evidence="2">
    <location>
        <begin position="6"/>
        <end position="75"/>
    </location>
</feature>